<dbReference type="EMBL" id="SNRW01002356">
    <property type="protein sequence ID" value="KAA6393048.1"/>
    <property type="molecule type" value="Genomic_DNA"/>
</dbReference>
<proteinExistence type="predicted"/>
<evidence type="ECO:0000313" key="2">
    <source>
        <dbReference type="Proteomes" id="UP000324800"/>
    </source>
</evidence>
<reference evidence="1 2" key="1">
    <citation type="submission" date="2019-03" db="EMBL/GenBank/DDBJ databases">
        <title>Single cell metagenomics reveals metabolic interactions within the superorganism composed of flagellate Streblomastix strix and complex community of Bacteroidetes bacteria on its surface.</title>
        <authorList>
            <person name="Treitli S.C."/>
            <person name="Kolisko M."/>
            <person name="Husnik F."/>
            <person name="Keeling P."/>
            <person name="Hampl V."/>
        </authorList>
    </citation>
    <scope>NUCLEOTIDE SEQUENCE [LARGE SCALE GENOMIC DNA]</scope>
    <source>
        <strain evidence="1">ST1C</strain>
    </source>
</reference>
<protein>
    <submittedName>
        <fullName evidence="1">Uncharacterized protein</fullName>
    </submittedName>
</protein>
<sequence length="250" mass="28153">MSNVYIDERLLDAACLTDFPELYAYIKERYPKPIGELPQPVPIGDQTLQQQVKNNDDIIIRSGDGSNEDFVPLVQNVVVEPYLSSQLERQNFLASSGLDPQLIVYGYGTTLTASYATTGLFSCGKQLNRYLFKSYHLEVRPKSGNQVISLVGTDAPNTYSIFCYFDQNGLLIICSRKLPSITALLLNITYYKQVCVFNLYFESKGLQRRTQEVDRVPDSVLYADGKKSQESISKDSADVYKCCASGMYYL</sequence>
<name>A0A5J4WDN7_9EUKA</name>
<dbReference type="AlphaFoldDB" id="A0A5J4WDN7"/>
<organism evidence="1 2">
    <name type="scientific">Streblomastix strix</name>
    <dbReference type="NCBI Taxonomy" id="222440"/>
    <lineage>
        <taxon>Eukaryota</taxon>
        <taxon>Metamonada</taxon>
        <taxon>Preaxostyla</taxon>
        <taxon>Oxymonadida</taxon>
        <taxon>Streblomastigidae</taxon>
        <taxon>Streblomastix</taxon>
    </lineage>
</organism>
<comment type="caution">
    <text evidence="1">The sequence shown here is derived from an EMBL/GenBank/DDBJ whole genome shotgun (WGS) entry which is preliminary data.</text>
</comment>
<gene>
    <name evidence="1" type="ORF">EZS28_011423</name>
</gene>
<accession>A0A5J4WDN7</accession>
<dbReference type="Proteomes" id="UP000324800">
    <property type="component" value="Unassembled WGS sequence"/>
</dbReference>
<evidence type="ECO:0000313" key="1">
    <source>
        <dbReference type="EMBL" id="KAA6393048.1"/>
    </source>
</evidence>